<accession>A0A4Y2Q3I1</accession>
<dbReference type="Gene3D" id="3.30.420.10">
    <property type="entry name" value="Ribonuclease H-like superfamily/Ribonuclease H"/>
    <property type="match status" value="1"/>
</dbReference>
<organism evidence="2 3">
    <name type="scientific">Araneus ventricosus</name>
    <name type="common">Orbweaver spider</name>
    <name type="synonym">Epeira ventricosa</name>
    <dbReference type="NCBI Taxonomy" id="182803"/>
    <lineage>
        <taxon>Eukaryota</taxon>
        <taxon>Metazoa</taxon>
        <taxon>Ecdysozoa</taxon>
        <taxon>Arthropoda</taxon>
        <taxon>Chelicerata</taxon>
        <taxon>Arachnida</taxon>
        <taxon>Araneae</taxon>
        <taxon>Araneomorphae</taxon>
        <taxon>Entelegynae</taxon>
        <taxon>Araneoidea</taxon>
        <taxon>Araneidae</taxon>
        <taxon>Araneus</taxon>
    </lineage>
</organism>
<dbReference type="PANTHER" id="PTHR47331">
    <property type="entry name" value="PHD-TYPE DOMAIN-CONTAINING PROTEIN"/>
    <property type="match status" value="1"/>
</dbReference>
<evidence type="ECO:0000259" key="1">
    <source>
        <dbReference type="Pfam" id="PF17921"/>
    </source>
</evidence>
<dbReference type="PANTHER" id="PTHR47331:SF5">
    <property type="entry name" value="RIBONUCLEASE H"/>
    <property type="match status" value="1"/>
</dbReference>
<evidence type="ECO:0000313" key="3">
    <source>
        <dbReference type="Proteomes" id="UP000499080"/>
    </source>
</evidence>
<reference evidence="2 3" key="1">
    <citation type="journal article" date="2019" name="Sci. Rep.">
        <title>Orb-weaving spider Araneus ventricosus genome elucidates the spidroin gene catalogue.</title>
        <authorList>
            <person name="Kono N."/>
            <person name="Nakamura H."/>
            <person name="Ohtoshi R."/>
            <person name="Moran D.A.P."/>
            <person name="Shinohara A."/>
            <person name="Yoshida Y."/>
            <person name="Fujiwara M."/>
            <person name="Mori M."/>
            <person name="Tomita M."/>
            <person name="Arakawa K."/>
        </authorList>
    </citation>
    <scope>NUCLEOTIDE SEQUENCE [LARGE SCALE GENOMIC DNA]</scope>
</reference>
<evidence type="ECO:0000313" key="2">
    <source>
        <dbReference type="EMBL" id="GBN58099.1"/>
    </source>
</evidence>
<dbReference type="InterPro" id="IPR012337">
    <property type="entry name" value="RNaseH-like_sf"/>
</dbReference>
<comment type="caution">
    <text evidence="2">The sequence shown here is derived from an EMBL/GenBank/DDBJ whole genome shotgun (WGS) entry which is preliminary data.</text>
</comment>
<dbReference type="GO" id="GO:0042575">
    <property type="term" value="C:DNA polymerase complex"/>
    <property type="evidence" value="ECO:0007669"/>
    <property type="project" value="UniProtKB-ARBA"/>
</dbReference>
<dbReference type="EMBL" id="BGPR01012866">
    <property type="protein sequence ID" value="GBN58099.1"/>
    <property type="molecule type" value="Genomic_DNA"/>
</dbReference>
<feature type="domain" description="Integrase zinc-binding" evidence="1">
    <location>
        <begin position="678"/>
        <end position="733"/>
    </location>
</feature>
<dbReference type="GO" id="GO:0071897">
    <property type="term" value="P:DNA biosynthetic process"/>
    <property type="evidence" value="ECO:0007669"/>
    <property type="project" value="UniProtKB-ARBA"/>
</dbReference>
<protein>
    <recommendedName>
        <fullName evidence="1">Integrase zinc-binding domain-containing protein</fullName>
    </recommendedName>
</protein>
<dbReference type="InterPro" id="IPR043502">
    <property type="entry name" value="DNA/RNA_pol_sf"/>
</dbReference>
<sequence length="862" mass="99285">MLIGAELFYKIIKDGKIHLSSKLLFQNSVFGYIASGTVALNNSEQFCGLISQREIIENTLQKFWEIEDLSAEHQLNKEAEICENHFQKTHCRDKNGRYIVQMPLIDEDVFNIMLRFRKHQIVLIADIRQMFRQILIEPSQRDLLRILWKTKEEERPVAYRLKTVTYGTKCAPFHATRVLRQLAMDEVKNFPLASEVVLSDVYMDDIVTGSQDLGTAIVLKDQLINLFNTCGMVLHKWNSNARELLDLKNENSEISFNQKEDSTIKTLGMAWKSNEDQFIFKVSVKEQTVYTKKDVLSTIAKLFDPLGLLGPVICKAKIFLQRLWLEKVNWDDPLPEQFASDWYRFFCNLKEIEKIKIDRYILNSQPERIVLLGFSDASTHAYGAVVYLQCHAKDSTPLSKLLASKSRVAAALKTLSVPRLELCACLLLAKLVEKVLLSLKINIEEVILFTDSTIALAWINSPPHQLKTFVGNRVSKIQSLTEHHQWRHISSTENPADIISRGADPTDLKNLNLWWTGPTIFIEETNNDFSSSEIKMDSFEKELYSAEHKQLYTNNLVLSSDRDFITQILSLSNNFQKLIRIISFLFRFLYNCKTKEKKSGSISVEEFQHAKKYLVKTIQVNVFSAEINALKRNESIKRTNVSNLNVFLDDDDLIRVGGRLTNSELSFDQKHPILLPRDHKLTDIIMEHFHIKNLHVGAQTLLHLVRQEYWPLNGRNNARRIVHECLKCYKAKPKLEEQIMASLPRERVTVSSPFTNTGIDLCGPFYIKYKNQRKGIFNKVYVAIFVCFSTRAVHLEILTDLTSDALIATLKRFFARRGICTTIFPDNATNFIGANSELRKFYQLFKTLLDNLASYLVSQSIS</sequence>
<dbReference type="SUPFAM" id="SSF56672">
    <property type="entry name" value="DNA/RNA polymerases"/>
    <property type="match status" value="1"/>
</dbReference>
<dbReference type="OrthoDB" id="6436222at2759"/>
<dbReference type="Pfam" id="PF05380">
    <property type="entry name" value="Peptidase_A17"/>
    <property type="match status" value="1"/>
</dbReference>
<dbReference type="AlphaFoldDB" id="A0A4Y2Q3I1"/>
<dbReference type="Gene3D" id="1.10.340.70">
    <property type="match status" value="1"/>
</dbReference>
<dbReference type="InterPro" id="IPR041588">
    <property type="entry name" value="Integrase_H2C2"/>
</dbReference>
<dbReference type="Proteomes" id="UP000499080">
    <property type="component" value="Unassembled WGS sequence"/>
</dbReference>
<name>A0A4Y2Q3I1_ARAVE</name>
<proteinExistence type="predicted"/>
<dbReference type="SUPFAM" id="SSF53098">
    <property type="entry name" value="Ribonuclease H-like"/>
    <property type="match status" value="1"/>
</dbReference>
<dbReference type="InterPro" id="IPR036397">
    <property type="entry name" value="RNaseH_sf"/>
</dbReference>
<dbReference type="GO" id="GO:0003676">
    <property type="term" value="F:nucleic acid binding"/>
    <property type="evidence" value="ECO:0007669"/>
    <property type="project" value="InterPro"/>
</dbReference>
<dbReference type="InterPro" id="IPR008042">
    <property type="entry name" value="Retrotrans_Pao"/>
</dbReference>
<keyword evidence="3" id="KW-1185">Reference proteome</keyword>
<dbReference type="Pfam" id="PF17921">
    <property type="entry name" value="Integrase_H2C2"/>
    <property type="match status" value="1"/>
</dbReference>
<gene>
    <name evidence="2" type="ORF">AVEN_39299_1</name>
</gene>